<comment type="similarity">
    <text evidence="1">Belongs to the ParD antitoxin family.</text>
</comment>
<dbReference type="InterPro" id="IPR038296">
    <property type="entry name" value="ParD_sf"/>
</dbReference>
<keyword evidence="2" id="KW-1277">Toxin-antitoxin system</keyword>
<name>A0A3B0UTA9_9ZZZZ</name>
<sequence>MSNAKRSYVVGDHYESFIAGQLKNGRFNNASEVVRAGLRMLEDYETRLKEVRILIDKGDADIAAQRVTSYANAEELTRDILARGAELLNQKD</sequence>
<dbReference type="InterPro" id="IPR022789">
    <property type="entry name" value="ParD"/>
</dbReference>
<proteinExistence type="inferred from homology"/>
<dbReference type="PANTHER" id="PTHR36582:SF2">
    <property type="entry name" value="ANTITOXIN PARD"/>
    <property type="match status" value="1"/>
</dbReference>
<gene>
    <name evidence="3" type="ORF">MNBD_ALPHA12-1716</name>
</gene>
<dbReference type="AlphaFoldDB" id="A0A3B0UTA9"/>
<protein>
    <recommendedName>
        <fullName evidence="4">ParD protein (Antitoxin to ParE)</fullName>
    </recommendedName>
</protein>
<evidence type="ECO:0000256" key="1">
    <source>
        <dbReference type="ARBA" id="ARBA00008580"/>
    </source>
</evidence>
<dbReference type="InterPro" id="IPR010985">
    <property type="entry name" value="Ribbon_hlx_hlx"/>
</dbReference>
<dbReference type="EMBL" id="UOEO01000218">
    <property type="protein sequence ID" value="VAW22916.1"/>
    <property type="molecule type" value="Genomic_DNA"/>
</dbReference>
<evidence type="ECO:0000313" key="3">
    <source>
        <dbReference type="EMBL" id="VAW22916.1"/>
    </source>
</evidence>
<dbReference type="GO" id="GO:0006355">
    <property type="term" value="P:regulation of DNA-templated transcription"/>
    <property type="evidence" value="ECO:0007669"/>
    <property type="project" value="InterPro"/>
</dbReference>
<dbReference type="Gene3D" id="6.10.10.120">
    <property type="entry name" value="Antitoxin ParD1-like"/>
    <property type="match status" value="1"/>
</dbReference>
<reference evidence="3" key="1">
    <citation type="submission" date="2018-06" db="EMBL/GenBank/DDBJ databases">
        <authorList>
            <person name="Zhirakovskaya E."/>
        </authorList>
    </citation>
    <scope>NUCLEOTIDE SEQUENCE</scope>
</reference>
<organism evidence="3">
    <name type="scientific">hydrothermal vent metagenome</name>
    <dbReference type="NCBI Taxonomy" id="652676"/>
    <lineage>
        <taxon>unclassified sequences</taxon>
        <taxon>metagenomes</taxon>
        <taxon>ecological metagenomes</taxon>
    </lineage>
</organism>
<dbReference type="SUPFAM" id="SSF47598">
    <property type="entry name" value="Ribbon-helix-helix"/>
    <property type="match status" value="1"/>
</dbReference>
<accession>A0A3B0UTA9</accession>
<evidence type="ECO:0000256" key="2">
    <source>
        <dbReference type="ARBA" id="ARBA00022649"/>
    </source>
</evidence>
<dbReference type="NCBIfam" id="TIGR02606">
    <property type="entry name" value="antidote_CC2985"/>
    <property type="match status" value="1"/>
</dbReference>
<dbReference type="Pfam" id="PF03693">
    <property type="entry name" value="ParD_antitoxin"/>
    <property type="match status" value="1"/>
</dbReference>
<evidence type="ECO:0008006" key="4">
    <source>
        <dbReference type="Google" id="ProtNLM"/>
    </source>
</evidence>
<dbReference type="PANTHER" id="PTHR36582">
    <property type="entry name" value="ANTITOXIN PARD"/>
    <property type="match status" value="1"/>
</dbReference>